<evidence type="ECO:0000256" key="4">
    <source>
        <dbReference type="ARBA" id="ARBA00023172"/>
    </source>
</evidence>
<gene>
    <name evidence="6" type="ORF">MTR62_14650</name>
</gene>
<evidence type="ECO:0000256" key="2">
    <source>
        <dbReference type="ARBA" id="ARBA00022908"/>
    </source>
</evidence>
<keyword evidence="2" id="KW-0229">DNA integration</keyword>
<dbReference type="Pfam" id="PF20172">
    <property type="entry name" value="DUF6538"/>
    <property type="match status" value="1"/>
</dbReference>
<sequence length="592" mass="67429">MKRKGSANWYFRKRCPKHLKTAGVRDQVWISLETACYETALTRVDGAREEALRCFATKQREGSAIYPRSRLPIRVLDDNWPVLAPEQAAPLARAFLIASIREMDAEPTAIRTNRDDDLAWRAELETMLARVTGPEPDDCIDDVAGVRFAALRKAKLRTEPGSEACNLLHNYLRRAMAQSLKIRLARQNGDYSDKITDRLFANCLIVGDAEQGGASRLGCSVEAVPLGIVERPLGDVVERYLAEVLSKPTTDKTKDRYRAELKHIVSFFGRERPVWQIRAEECDKFRAAFSLLPPNFEDKIKGGKSIEAIIAERADEDRVLAWATLEKYLSQLTRLLRWAHKHDYVAKSYAENLKPLAAKPDGSMAKLPFEDEELQRIFLRPIYTGCRDDRRGFAKPGPNIVRRARYWAPLIGLFAGLRCGEILQLTTAHFRVSPEGHDFIVLTPDMKLKTENAEREVPVHPVLKAIGLVDWVNRRRERGELALFPEVPSHSAYGDQSSRFSKWYESDLRHFELGERRAKLTFHSFRHTFKRGLDRADIREDKKEELCGWARGKRTGRRYGTGLEADVLKACVDAVTFGVDLTHLFDHAAMDD</sequence>
<dbReference type="CDD" id="cd01184">
    <property type="entry name" value="INT_C_like_1"/>
    <property type="match status" value="1"/>
</dbReference>
<keyword evidence="4" id="KW-0233">DNA recombination</keyword>
<dbReference type="Gene3D" id="1.10.150.130">
    <property type="match status" value="1"/>
</dbReference>
<accession>A0ABT0BFW2</accession>
<dbReference type="PANTHER" id="PTHR30349">
    <property type="entry name" value="PHAGE INTEGRASE-RELATED"/>
    <property type="match status" value="1"/>
</dbReference>
<dbReference type="RefSeq" id="WP_244022238.1">
    <property type="nucleotide sequence ID" value="NZ_JALHLF010000067.1"/>
</dbReference>
<dbReference type="SUPFAM" id="SSF56349">
    <property type="entry name" value="DNA breaking-rejoining enzymes"/>
    <property type="match status" value="1"/>
</dbReference>
<feature type="domain" description="DUF6538" evidence="5">
    <location>
        <begin position="3"/>
        <end position="51"/>
    </location>
</feature>
<organism evidence="6 7">
    <name type="scientific">Novosphingobium organovorum</name>
    <dbReference type="NCBI Taxonomy" id="2930092"/>
    <lineage>
        <taxon>Bacteria</taxon>
        <taxon>Pseudomonadati</taxon>
        <taxon>Pseudomonadota</taxon>
        <taxon>Alphaproteobacteria</taxon>
        <taxon>Sphingomonadales</taxon>
        <taxon>Sphingomonadaceae</taxon>
        <taxon>Novosphingobium</taxon>
    </lineage>
</organism>
<evidence type="ECO:0000256" key="3">
    <source>
        <dbReference type="ARBA" id="ARBA00023125"/>
    </source>
</evidence>
<evidence type="ECO:0000313" key="6">
    <source>
        <dbReference type="EMBL" id="MCJ2183924.1"/>
    </source>
</evidence>
<dbReference type="InterPro" id="IPR046668">
    <property type="entry name" value="DUF6538"/>
</dbReference>
<comment type="caution">
    <text evidence="6">The sequence shown here is derived from an EMBL/GenBank/DDBJ whole genome shotgun (WGS) entry which is preliminary data.</text>
</comment>
<evidence type="ECO:0000259" key="5">
    <source>
        <dbReference type="Pfam" id="PF20172"/>
    </source>
</evidence>
<keyword evidence="3" id="KW-0238">DNA-binding</keyword>
<dbReference type="EMBL" id="JALHLF010000067">
    <property type="protein sequence ID" value="MCJ2183924.1"/>
    <property type="molecule type" value="Genomic_DNA"/>
</dbReference>
<dbReference type="InterPro" id="IPR010998">
    <property type="entry name" value="Integrase_recombinase_N"/>
</dbReference>
<keyword evidence="7" id="KW-1185">Reference proteome</keyword>
<evidence type="ECO:0000256" key="1">
    <source>
        <dbReference type="ARBA" id="ARBA00008857"/>
    </source>
</evidence>
<reference evidence="6" key="1">
    <citation type="submission" date="2022-03" db="EMBL/GenBank/DDBJ databases">
        <title>Identification of a novel bacterium isolated from mangrove sediments.</title>
        <authorList>
            <person name="Pan X."/>
        </authorList>
    </citation>
    <scope>NUCLEOTIDE SEQUENCE</scope>
    <source>
        <strain evidence="6">B1949</strain>
    </source>
</reference>
<dbReference type="InterPro" id="IPR013762">
    <property type="entry name" value="Integrase-like_cat_sf"/>
</dbReference>
<evidence type="ECO:0000313" key="7">
    <source>
        <dbReference type="Proteomes" id="UP001162881"/>
    </source>
</evidence>
<dbReference type="Proteomes" id="UP001162881">
    <property type="component" value="Unassembled WGS sequence"/>
</dbReference>
<dbReference type="InterPro" id="IPR011010">
    <property type="entry name" value="DNA_brk_join_enz"/>
</dbReference>
<comment type="similarity">
    <text evidence="1">Belongs to the 'phage' integrase family.</text>
</comment>
<dbReference type="PANTHER" id="PTHR30349:SF41">
    <property type="entry name" value="INTEGRASE_RECOMBINASE PROTEIN MJ0367-RELATED"/>
    <property type="match status" value="1"/>
</dbReference>
<dbReference type="Gene3D" id="1.10.443.10">
    <property type="entry name" value="Intergrase catalytic core"/>
    <property type="match status" value="1"/>
</dbReference>
<name>A0ABT0BFW2_9SPHN</name>
<protein>
    <submittedName>
        <fullName evidence="6">Site-specific integrase</fullName>
    </submittedName>
</protein>
<proteinExistence type="inferred from homology"/>
<dbReference type="InterPro" id="IPR050090">
    <property type="entry name" value="Tyrosine_recombinase_XerCD"/>
</dbReference>